<dbReference type="EMBL" id="JANAVB010033620">
    <property type="protein sequence ID" value="KAJ6808026.1"/>
    <property type="molecule type" value="Genomic_DNA"/>
</dbReference>
<evidence type="ECO:0000313" key="3">
    <source>
        <dbReference type="Proteomes" id="UP001140949"/>
    </source>
</evidence>
<accession>A0AAX6EVE5</accession>
<feature type="compositionally biased region" description="Low complexity" evidence="1">
    <location>
        <begin position="69"/>
        <end position="84"/>
    </location>
</feature>
<protein>
    <submittedName>
        <fullName evidence="2">Uncharacterized protein</fullName>
    </submittedName>
</protein>
<feature type="region of interest" description="Disordered" evidence="1">
    <location>
        <begin position="1"/>
        <end position="21"/>
    </location>
</feature>
<name>A0AAX6EVE5_IRIPA</name>
<reference evidence="2" key="1">
    <citation type="journal article" date="2023" name="GigaByte">
        <title>Genome assembly of the bearded iris, Iris pallida Lam.</title>
        <authorList>
            <person name="Bruccoleri R.E."/>
            <person name="Oakeley E.J."/>
            <person name="Faust A.M.E."/>
            <person name="Altorfer M."/>
            <person name="Dessus-Babus S."/>
            <person name="Burckhardt D."/>
            <person name="Oertli M."/>
            <person name="Naumann U."/>
            <person name="Petersen F."/>
            <person name="Wong J."/>
        </authorList>
    </citation>
    <scope>NUCLEOTIDE SEQUENCE</scope>
    <source>
        <strain evidence="2">GSM-AAB239-AS_SAM_17_03QT</strain>
    </source>
</reference>
<organism evidence="2 3">
    <name type="scientific">Iris pallida</name>
    <name type="common">Sweet iris</name>
    <dbReference type="NCBI Taxonomy" id="29817"/>
    <lineage>
        <taxon>Eukaryota</taxon>
        <taxon>Viridiplantae</taxon>
        <taxon>Streptophyta</taxon>
        <taxon>Embryophyta</taxon>
        <taxon>Tracheophyta</taxon>
        <taxon>Spermatophyta</taxon>
        <taxon>Magnoliopsida</taxon>
        <taxon>Liliopsida</taxon>
        <taxon>Asparagales</taxon>
        <taxon>Iridaceae</taxon>
        <taxon>Iridoideae</taxon>
        <taxon>Irideae</taxon>
        <taxon>Iris</taxon>
    </lineage>
</organism>
<proteinExistence type="predicted"/>
<dbReference type="Proteomes" id="UP001140949">
    <property type="component" value="Unassembled WGS sequence"/>
</dbReference>
<feature type="region of interest" description="Disordered" evidence="1">
    <location>
        <begin position="65"/>
        <end position="88"/>
    </location>
</feature>
<evidence type="ECO:0000256" key="1">
    <source>
        <dbReference type="SAM" id="MobiDB-lite"/>
    </source>
</evidence>
<sequence length="110" mass="11471">MSAAAAWGRPRPGMAMFPTLGGEDGSVVLEIHDETPTPPPPRGGAELRIRSLDGAGDRYGGAELEACRRSSGSGRNSRIRSLNSKSATVNIPHGVVAGSEPEAVVIRPRI</sequence>
<reference evidence="2" key="2">
    <citation type="submission" date="2023-04" db="EMBL/GenBank/DDBJ databases">
        <authorList>
            <person name="Bruccoleri R.E."/>
            <person name="Oakeley E.J."/>
            <person name="Faust A.-M."/>
            <person name="Dessus-Babus S."/>
            <person name="Altorfer M."/>
            <person name="Burckhardt D."/>
            <person name="Oertli M."/>
            <person name="Naumann U."/>
            <person name="Petersen F."/>
            <person name="Wong J."/>
        </authorList>
    </citation>
    <scope>NUCLEOTIDE SEQUENCE</scope>
    <source>
        <strain evidence="2">GSM-AAB239-AS_SAM_17_03QT</strain>
        <tissue evidence="2">Leaf</tissue>
    </source>
</reference>
<dbReference type="AlphaFoldDB" id="A0AAX6EVE5"/>
<evidence type="ECO:0000313" key="2">
    <source>
        <dbReference type="EMBL" id="KAJ6808026.1"/>
    </source>
</evidence>
<comment type="caution">
    <text evidence="2">The sequence shown here is derived from an EMBL/GenBank/DDBJ whole genome shotgun (WGS) entry which is preliminary data.</text>
</comment>
<gene>
    <name evidence="2" type="ORF">M6B38_168900</name>
</gene>
<keyword evidence="3" id="KW-1185">Reference proteome</keyword>